<proteinExistence type="predicted"/>
<sequence length="236" mass="28246">MTIEIDDSGTGDLIGSAFILFWRRETNELVKKEVPLELYQSSDFNTTTKNYIRQLFIDTFEEMKIPKTEDIYLCTGPCFDEARVFLKEEEYNYQDAKIEGYLQDMVEQTYLDHIIEEFGVPQHKVSVESGKKRFFAIFHWITKDFPRRKVYVKSGFEKWHTKWEQEAEQEWIGRMIKTEMEPLEQKRGRYSRRTPYQKRNPRKTSKGKPYKAKKSSKTKKPRSYFGKRKKKSSAPK</sequence>
<feature type="compositionally biased region" description="Basic residues" evidence="1">
    <location>
        <begin position="188"/>
        <end position="236"/>
    </location>
</feature>
<name>A0ABY6HP52_9ARCH</name>
<dbReference type="EMBL" id="CP104013">
    <property type="protein sequence ID" value="UYP45293.1"/>
    <property type="molecule type" value="Genomic_DNA"/>
</dbReference>
<evidence type="ECO:0000313" key="2">
    <source>
        <dbReference type="EMBL" id="UYP45293.1"/>
    </source>
</evidence>
<feature type="region of interest" description="Disordered" evidence="1">
    <location>
        <begin position="183"/>
        <end position="236"/>
    </location>
</feature>
<protein>
    <recommendedName>
        <fullName evidence="4">DUF4130 domain-containing protein</fullName>
    </recommendedName>
</protein>
<evidence type="ECO:0008006" key="4">
    <source>
        <dbReference type="Google" id="ProtNLM"/>
    </source>
</evidence>
<organism evidence="2 3">
    <name type="scientific">Candidatus Lokiarchaeum ossiferum</name>
    <dbReference type="NCBI Taxonomy" id="2951803"/>
    <lineage>
        <taxon>Archaea</taxon>
        <taxon>Promethearchaeati</taxon>
        <taxon>Promethearchaeota</taxon>
        <taxon>Promethearchaeia</taxon>
        <taxon>Promethearchaeales</taxon>
        <taxon>Promethearchaeaceae</taxon>
        <taxon>Candidatus Lokiarchaeum</taxon>
    </lineage>
</organism>
<evidence type="ECO:0000313" key="3">
    <source>
        <dbReference type="Proteomes" id="UP001208689"/>
    </source>
</evidence>
<accession>A0ABY6HP52</accession>
<reference evidence="2" key="1">
    <citation type="submission" date="2022-09" db="EMBL/GenBank/DDBJ databases">
        <title>Actin cytoskeleton and complex cell architecture in an #Asgard archaeon.</title>
        <authorList>
            <person name="Ponce Toledo R.I."/>
            <person name="Schleper C."/>
            <person name="Rodrigues Oliveira T."/>
            <person name="Wollweber F."/>
            <person name="Xu J."/>
            <person name="Rittmann S."/>
            <person name="Klingl A."/>
            <person name="Pilhofer M."/>
        </authorList>
    </citation>
    <scope>NUCLEOTIDE SEQUENCE</scope>
    <source>
        <strain evidence="2">B-35</strain>
    </source>
</reference>
<dbReference type="Proteomes" id="UP001208689">
    <property type="component" value="Chromosome"/>
</dbReference>
<keyword evidence="3" id="KW-1185">Reference proteome</keyword>
<evidence type="ECO:0000256" key="1">
    <source>
        <dbReference type="SAM" id="MobiDB-lite"/>
    </source>
</evidence>
<gene>
    <name evidence="2" type="ORF">NEF87_001578</name>
</gene>